<name>A0A4Y9F7K4_9DEIN</name>
<dbReference type="InterPro" id="IPR052519">
    <property type="entry name" value="Euk-type_GlcNAc_Kinase"/>
</dbReference>
<reference evidence="2 3" key="1">
    <citation type="submission" date="2019-03" db="EMBL/GenBank/DDBJ databases">
        <title>Thermus tengchongensis species for the arsenic transformation mechanism.</title>
        <authorList>
            <person name="Yuan G.C."/>
        </authorList>
    </citation>
    <scope>NUCLEOTIDE SEQUENCE [LARGE SCALE GENOMIC DNA]</scope>
    <source>
        <strain evidence="2 3">15W</strain>
    </source>
</reference>
<sequence length="300" mass="32326">MVFLGVDGGGTKTRAVALDGQGRLVHERVYPTSYLPAVGEEGLRRLFLTLREDLPGPPVRAVLGLGGYGEVQAWDRVYQRVAQEVFGPGVRLLNDVELAWWGAFRGEEGVVVIAGTGSMAYGKGPRGVGRAGGFGPLFGDEGSAYWIGLEALRLAGKAQDGRTAPTALTSLPQVYGQKDLLELLDFLQAEPALLRQRVAALAEEVDRLAGRDWGAQDVLQRAAAELYLLAAALAHRLGARRVAPMGGVFRSTWVREGFVRRLRGDGLEVAEPREDAALAAARMAFRGWAEKARHLGKEEG</sequence>
<dbReference type="Proteomes" id="UP000297668">
    <property type="component" value="Unassembled WGS sequence"/>
</dbReference>
<dbReference type="Pfam" id="PF01869">
    <property type="entry name" value="BcrAD_BadFG"/>
    <property type="match status" value="1"/>
</dbReference>
<dbReference type="SUPFAM" id="SSF53067">
    <property type="entry name" value="Actin-like ATPase domain"/>
    <property type="match status" value="2"/>
</dbReference>
<evidence type="ECO:0000259" key="1">
    <source>
        <dbReference type="Pfam" id="PF01869"/>
    </source>
</evidence>
<dbReference type="InterPro" id="IPR002731">
    <property type="entry name" value="ATPase_BadF"/>
</dbReference>
<organism evidence="2 3">
    <name type="scientific">Thermus tengchongensis</name>
    <dbReference type="NCBI Taxonomy" id="1214928"/>
    <lineage>
        <taxon>Bacteria</taxon>
        <taxon>Thermotogati</taxon>
        <taxon>Deinococcota</taxon>
        <taxon>Deinococci</taxon>
        <taxon>Thermales</taxon>
        <taxon>Thermaceae</taxon>
        <taxon>Thermus</taxon>
    </lineage>
</organism>
<dbReference type="AlphaFoldDB" id="A0A4Y9F7K4"/>
<dbReference type="InterPro" id="IPR043129">
    <property type="entry name" value="ATPase_NBD"/>
</dbReference>
<accession>A0A4Y9F7K4</accession>
<dbReference type="EMBL" id="SJZF01000032">
    <property type="protein sequence ID" value="TFU25154.1"/>
    <property type="molecule type" value="Genomic_DNA"/>
</dbReference>
<dbReference type="PANTHER" id="PTHR43190:SF3">
    <property type="entry name" value="N-ACETYL-D-GLUCOSAMINE KINASE"/>
    <property type="match status" value="1"/>
</dbReference>
<evidence type="ECO:0000313" key="2">
    <source>
        <dbReference type="EMBL" id="TFU25154.1"/>
    </source>
</evidence>
<dbReference type="RefSeq" id="WP_135261044.1">
    <property type="nucleotide sequence ID" value="NZ_SJZF01000032.1"/>
</dbReference>
<comment type="caution">
    <text evidence="2">The sequence shown here is derived from an EMBL/GenBank/DDBJ whole genome shotgun (WGS) entry which is preliminary data.</text>
</comment>
<feature type="domain" description="ATPase BadF/BadG/BcrA/BcrD type" evidence="1">
    <location>
        <begin position="4"/>
        <end position="260"/>
    </location>
</feature>
<dbReference type="Gene3D" id="3.30.420.40">
    <property type="match status" value="2"/>
</dbReference>
<gene>
    <name evidence="2" type="ORF">E0687_12250</name>
</gene>
<evidence type="ECO:0000313" key="3">
    <source>
        <dbReference type="Proteomes" id="UP000297668"/>
    </source>
</evidence>
<dbReference type="PANTHER" id="PTHR43190">
    <property type="entry name" value="N-ACETYL-D-GLUCOSAMINE KINASE"/>
    <property type="match status" value="1"/>
</dbReference>
<proteinExistence type="predicted"/>
<protein>
    <recommendedName>
        <fullName evidence="1">ATPase BadF/BadG/BcrA/BcrD type domain-containing protein</fullName>
    </recommendedName>
</protein>
<dbReference type="CDD" id="cd24007">
    <property type="entry name" value="ASKHA_NBD_eukNAGK-like"/>
    <property type="match status" value="1"/>
</dbReference>